<keyword evidence="1" id="KW-0812">Transmembrane</keyword>
<evidence type="ECO:0000313" key="2">
    <source>
        <dbReference type="EMBL" id="MEB3967044.1"/>
    </source>
</evidence>
<protein>
    <recommendedName>
        <fullName evidence="4">Integral membrane protein</fullName>
    </recommendedName>
</protein>
<feature type="transmembrane region" description="Helical" evidence="1">
    <location>
        <begin position="248"/>
        <end position="271"/>
    </location>
</feature>
<gene>
    <name evidence="2" type="ORF">OKJ48_43440</name>
</gene>
<evidence type="ECO:0008006" key="4">
    <source>
        <dbReference type="Google" id="ProtNLM"/>
    </source>
</evidence>
<keyword evidence="1" id="KW-1133">Transmembrane helix</keyword>
<dbReference type="EMBL" id="JAOZYB010000373">
    <property type="protein sequence ID" value="MEB3967044.1"/>
    <property type="molecule type" value="Genomic_DNA"/>
</dbReference>
<feature type="transmembrane region" description="Helical" evidence="1">
    <location>
        <begin position="283"/>
        <end position="303"/>
    </location>
</feature>
<name>A0ABU6CQM4_9ACTN</name>
<dbReference type="Proteomes" id="UP001352223">
    <property type="component" value="Unassembled WGS sequence"/>
</dbReference>
<accession>A0ABU6CQM4</accession>
<dbReference type="RefSeq" id="WP_324776933.1">
    <property type="nucleotide sequence ID" value="NZ_BAAATS010000009.1"/>
</dbReference>
<reference evidence="2 3" key="1">
    <citation type="submission" date="2022-10" db="EMBL/GenBank/DDBJ databases">
        <authorList>
            <person name="Xie J."/>
            <person name="Shen N."/>
        </authorList>
    </citation>
    <scope>NUCLEOTIDE SEQUENCE [LARGE SCALE GENOMIC DNA]</scope>
    <source>
        <strain evidence="2 3">DSM 41681</strain>
    </source>
</reference>
<feature type="transmembrane region" description="Helical" evidence="1">
    <location>
        <begin position="59"/>
        <end position="78"/>
    </location>
</feature>
<comment type="caution">
    <text evidence="2">The sequence shown here is derived from an EMBL/GenBank/DDBJ whole genome shotgun (WGS) entry which is preliminary data.</text>
</comment>
<evidence type="ECO:0000313" key="3">
    <source>
        <dbReference type="Proteomes" id="UP001352223"/>
    </source>
</evidence>
<sequence>MRPLPRRPAPRLPDALRRTVSRCADVLRRPAPRWVQVLRRLLWPPEGRSRNRAYLRDRLIALPLLTVVAFTTLGWAYADVRADSTYIRTELAPALGDLADARISLLIAQREAEVSLDAGDAVELSGLGPRYAARTGAAAQDIARLSRGGAFGEAQRQELDVVSGLIDGYEEWIAWARTNVGNDALRKAGLAYAQSMLCSEETAEPTTDRSAPYPPCGAARGVDATTVVDRIAALERELRHRLDDRSALGARVLAAAAVSLVSFTLLAVGVWRTLVFLHRRMRIRVSVPLLAAALPLLLVPWAVADGVRSWSAQRDAVPYADVLADRASPAVEVHLDEDPLAPPDPAAIRPATARMEHTVGQGRFGDVGAAAAWVMPVGLLSAGVMAGALHAYRREYLVVGRGGGTS</sequence>
<organism evidence="2 3">
    <name type="scientific">Streptomyces kunmingensis</name>
    <dbReference type="NCBI Taxonomy" id="68225"/>
    <lineage>
        <taxon>Bacteria</taxon>
        <taxon>Bacillati</taxon>
        <taxon>Actinomycetota</taxon>
        <taxon>Actinomycetes</taxon>
        <taxon>Kitasatosporales</taxon>
        <taxon>Streptomycetaceae</taxon>
        <taxon>Streptomyces</taxon>
    </lineage>
</organism>
<feature type="transmembrane region" description="Helical" evidence="1">
    <location>
        <begin position="370"/>
        <end position="392"/>
    </location>
</feature>
<evidence type="ECO:0000256" key="1">
    <source>
        <dbReference type="SAM" id="Phobius"/>
    </source>
</evidence>
<keyword evidence="1" id="KW-0472">Membrane</keyword>
<proteinExistence type="predicted"/>
<keyword evidence="3" id="KW-1185">Reference proteome</keyword>